<dbReference type="Pfam" id="PF25610">
    <property type="entry name" value="HR1_TOCA"/>
    <property type="match status" value="1"/>
</dbReference>
<dbReference type="SUPFAM" id="SSF50044">
    <property type="entry name" value="SH3-domain"/>
    <property type="match status" value="1"/>
</dbReference>
<dbReference type="AlphaFoldDB" id="A0A8C5AQR9"/>
<keyword evidence="10" id="KW-0446">Lipid-binding</keyword>
<dbReference type="PROSITE" id="PS50002">
    <property type="entry name" value="SH3"/>
    <property type="match status" value="1"/>
</dbReference>
<dbReference type="GO" id="GO:0005938">
    <property type="term" value="C:cell cortex"/>
    <property type="evidence" value="ECO:0007669"/>
    <property type="project" value="UniProtKB-SubCell"/>
</dbReference>
<dbReference type="PANTHER" id="PTHR15735">
    <property type="entry name" value="FCH AND DOUBLE SH3 DOMAINS PROTEIN"/>
    <property type="match status" value="1"/>
</dbReference>
<feature type="compositionally biased region" description="Pro residues" evidence="15">
    <location>
        <begin position="386"/>
        <end position="396"/>
    </location>
</feature>
<feature type="region of interest" description="Disordered" evidence="15">
    <location>
        <begin position="198"/>
        <end position="217"/>
    </location>
</feature>
<feature type="compositionally biased region" description="Low complexity" evidence="15">
    <location>
        <begin position="397"/>
        <end position="411"/>
    </location>
</feature>
<keyword evidence="8" id="KW-0254">Endocytosis</keyword>
<dbReference type="SUPFAM" id="SSF103657">
    <property type="entry name" value="BAR/IMD domain-like"/>
    <property type="match status" value="1"/>
</dbReference>
<sequence length="686" mass="78761">MHSLKEDAGCREQLTRSHFIIDSDPRMDTMQSTTRRTATGTRRPGAVSCSWGTELWDQFENLEKHTSWGIDFLERYTKFVKERADIELSYAKQIRNLSKKYQAKKNCKEEEESRYSWCRSFGSTLRELNDYASHREALAQNLHAYIVSELVRYTQDLKTERKSHFQDGRRAQQHIENSWKQLESSKRRFERDCKEAERAQQNFDRIDTDNSKADGEKRCSLKARQTAQQKQQAAEDSKQDYTTSLKQFNQDQQQHYHTLVPVIYQRIQDMEERRIDRLGESMRSLAEVEHKVLPIISRCLDGMTHAAESIQSRVDSQQVVEVFKTGFEPPGDVEFEDHSAPMRRSISESSYLDNRAEQRHTRRNSRGRLWPFIRKNKLMSLLSSPHQPPPPPPTSPSPGGETSSPQSPPTSAREPITQRLNDLMSSGSRTRKQCLRSLKRGLSLKLGSGSEDFSHLPAEQRRKKLQNRISSIGVEVQREREQRDALAKLREVYQRSPEMGDASSLDSQIEEASQRLDRLQKELHRHQGWLQETESRLVDHGGRRQSGGCGFESQATTPGSSSLGHLENLNHQGPSSRESPDGSYTEDNTAELHLKSRSSEFDDDFDEDEPLPSIGTCKALYPFQGQNEGTISMVEGELLSVVEEDKGDGWTRVRRDQDEEGYVPTSYIKVFLDSNAKGFEQASRLV</sequence>
<evidence type="ECO:0000259" key="16">
    <source>
        <dbReference type="PROSITE" id="PS50002"/>
    </source>
</evidence>
<dbReference type="OrthoDB" id="8783038at2759"/>
<evidence type="ECO:0000256" key="13">
    <source>
        <dbReference type="PROSITE-ProRule" id="PRU00192"/>
    </source>
</evidence>
<comment type="subcellular location">
    <subcellularLocation>
        <location evidence="1">Cell membrane</location>
    </subcellularLocation>
    <subcellularLocation>
        <location evidence="3">Cytoplasm</location>
        <location evidence="3">Cell cortex</location>
    </subcellularLocation>
    <subcellularLocation>
        <location evidence="2">Cytoplasm</location>
        <location evidence="2">Cytoskeleton</location>
    </subcellularLocation>
</comment>
<evidence type="ECO:0000259" key="18">
    <source>
        <dbReference type="PROSITE" id="PS51860"/>
    </source>
</evidence>
<evidence type="ECO:0000256" key="15">
    <source>
        <dbReference type="SAM" id="MobiDB-lite"/>
    </source>
</evidence>
<dbReference type="InterPro" id="IPR057870">
    <property type="entry name" value="HR1_TOCA"/>
</dbReference>
<feature type="domain" description="SH3" evidence="16">
    <location>
        <begin position="612"/>
        <end position="673"/>
    </location>
</feature>
<evidence type="ECO:0000256" key="3">
    <source>
        <dbReference type="ARBA" id="ARBA00004544"/>
    </source>
</evidence>
<evidence type="ECO:0000259" key="17">
    <source>
        <dbReference type="PROSITE" id="PS51741"/>
    </source>
</evidence>
<dbReference type="InterPro" id="IPR011072">
    <property type="entry name" value="HR1_rho-bd"/>
</dbReference>
<evidence type="ECO:0000256" key="2">
    <source>
        <dbReference type="ARBA" id="ARBA00004245"/>
    </source>
</evidence>
<protein>
    <recommendedName>
        <fullName evidence="21">Formin-binding protein 1-like</fullName>
    </recommendedName>
</protein>
<evidence type="ECO:0000256" key="11">
    <source>
        <dbReference type="ARBA" id="ARBA00023136"/>
    </source>
</evidence>
<proteinExistence type="inferred from homology"/>
<dbReference type="InterPro" id="IPR001060">
    <property type="entry name" value="FCH_dom"/>
</dbReference>
<keyword evidence="7" id="KW-0963">Cytoplasm</keyword>
<dbReference type="Gene3D" id="6.10.140.470">
    <property type="match status" value="1"/>
</dbReference>
<dbReference type="PROSITE" id="PS51860">
    <property type="entry name" value="REM_1"/>
    <property type="match status" value="1"/>
</dbReference>
<feature type="compositionally biased region" description="Basic and acidic residues" evidence="15">
    <location>
        <begin position="533"/>
        <end position="542"/>
    </location>
</feature>
<dbReference type="FunFam" id="1.20.1270.60:FF:000002">
    <property type="entry name" value="Formin-binding protein 1-like isoform 1"/>
    <property type="match status" value="1"/>
</dbReference>
<dbReference type="Pfam" id="PF00018">
    <property type="entry name" value="SH3_1"/>
    <property type="match status" value="1"/>
</dbReference>
<evidence type="ECO:0000256" key="9">
    <source>
        <dbReference type="ARBA" id="ARBA00023054"/>
    </source>
</evidence>
<keyword evidence="5 13" id="KW-0728">SH3 domain</keyword>
<dbReference type="InterPro" id="IPR031160">
    <property type="entry name" value="F_BAR_dom"/>
</dbReference>
<evidence type="ECO:0008006" key="21">
    <source>
        <dbReference type="Google" id="ProtNLM"/>
    </source>
</evidence>
<dbReference type="Gene3D" id="2.30.30.40">
    <property type="entry name" value="SH3 Domains"/>
    <property type="match status" value="1"/>
</dbReference>
<dbReference type="Proteomes" id="UP000694546">
    <property type="component" value="Chromosome 6"/>
</dbReference>
<organism evidence="19 20">
    <name type="scientific">Gadus morhua</name>
    <name type="common">Atlantic cod</name>
    <dbReference type="NCBI Taxonomy" id="8049"/>
    <lineage>
        <taxon>Eukaryota</taxon>
        <taxon>Metazoa</taxon>
        <taxon>Chordata</taxon>
        <taxon>Craniata</taxon>
        <taxon>Vertebrata</taxon>
        <taxon>Euteleostomi</taxon>
        <taxon>Actinopterygii</taxon>
        <taxon>Neopterygii</taxon>
        <taxon>Teleostei</taxon>
        <taxon>Neoteleostei</taxon>
        <taxon>Acanthomorphata</taxon>
        <taxon>Zeiogadaria</taxon>
        <taxon>Gadariae</taxon>
        <taxon>Gadiformes</taxon>
        <taxon>Gadoidei</taxon>
        <taxon>Gadidae</taxon>
        <taxon>Gadus</taxon>
    </lineage>
</organism>
<evidence type="ECO:0000256" key="12">
    <source>
        <dbReference type="ARBA" id="ARBA00023212"/>
    </source>
</evidence>
<keyword evidence="11" id="KW-0472">Membrane</keyword>
<dbReference type="Ensembl" id="ENSGMOT00000064530.1">
    <property type="protein sequence ID" value="ENSGMOP00000035962.1"/>
    <property type="gene ID" value="ENSGMOG00000002951.2"/>
</dbReference>
<evidence type="ECO:0000313" key="20">
    <source>
        <dbReference type="Proteomes" id="UP000694546"/>
    </source>
</evidence>
<dbReference type="GO" id="GO:0006897">
    <property type="term" value="P:endocytosis"/>
    <property type="evidence" value="ECO:0007669"/>
    <property type="project" value="UniProtKB-KW"/>
</dbReference>
<feature type="compositionally biased region" description="Polar residues" evidence="15">
    <location>
        <begin position="553"/>
        <end position="577"/>
    </location>
</feature>
<feature type="domain" description="F-BAR" evidence="17">
    <location>
        <begin position="49"/>
        <end position="315"/>
    </location>
</feature>
<evidence type="ECO:0000256" key="5">
    <source>
        <dbReference type="ARBA" id="ARBA00022443"/>
    </source>
</evidence>
<dbReference type="SMART" id="SM00326">
    <property type="entry name" value="SH3"/>
    <property type="match status" value="1"/>
</dbReference>
<dbReference type="GO" id="GO:0007165">
    <property type="term" value="P:signal transduction"/>
    <property type="evidence" value="ECO:0007669"/>
    <property type="project" value="InterPro"/>
</dbReference>
<comment type="similarity">
    <text evidence="4">Belongs to the FNBP1 family.</text>
</comment>
<evidence type="ECO:0000256" key="1">
    <source>
        <dbReference type="ARBA" id="ARBA00004236"/>
    </source>
</evidence>
<dbReference type="GO" id="GO:0008289">
    <property type="term" value="F:lipid binding"/>
    <property type="evidence" value="ECO:0007669"/>
    <property type="project" value="UniProtKB-KW"/>
</dbReference>
<dbReference type="InterPro" id="IPR027267">
    <property type="entry name" value="AH/BAR_dom_sf"/>
</dbReference>
<feature type="domain" description="REM-1" evidence="18">
    <location>
        <begin position="455"/>
        <end position="532"/>
    </location>
</feature>
<dbReference type="FunFam" id="2.30.30.40:FF:000017">
    <property type="entry name" value="Formin-binding protein 1-like isoform 1"/>
    <property type="match status" value="1"/>
</dbReference>
<evidence type="ECO:0000313" key="19">
    <source>
        <dbReference type="Ensembl" id="ENSGMOP00000035962.1"/>
    </source>
</evidence>
<dbReference type="InterPro" id="IPR036028">
    <property type="entry name" value="SH3-like_dom_sf"/>
</dbReference>
<accession>A0A8C5AQR9</accession>
<dbReference type="InterPro" id="IPR001452">
    <property type="entry name" value="SH3_domain"/>
</dbReference>
<gene>
    <name evidence="19" type="primary">fnbp1a</name>
</gene>
<feature type="region of interest" description="Disordered" evidence="15">
    <location>
        <begin position="381"/>
        <end position="414"/>
    </location>
</feature>
<dbReference type="Pfam" id="PF00611">
    <property type="entry name" value="FCH"/>
    <property type="match status" value="1"/>
</dbReference>
<keyword evidence="6" id="KW-1003">Cell membrane</keyword>
<evidence type="ECO:0000256" key="4">
    <source>
        <dbReference type="ARBA" id="ARBA00009426"/>
    </source>
</evidence>
<feature type="region of interest" description="Disordered" evidence="15">
    <location>
        <begin position="530"/>
        <end position="588"/>
    </location>
</feature>
<keyword evidence="20" id="KW-1185">Reference proteome</keyword>
<dbReference type="SMART" id="SM00055">
    <property type="entry name" value="FCH"/>
    <property type="match status" value="1"/>
</dbReference>
<dbReference type="PROSITE" id="PS51741">
    <property type="entry name" value="F_BAR"/>
    <property type="match status" value="1"/>
</dbReference>
<evidence type="ECO:0000256" key="8">
    <source>
        <dbReference type="ARBA" id="ARBA00022583"/>
    </source>
</evidence>
<evidence type="ECO:0000256" key="10">
    <source>
        <dbReference type="ARBA" id="ARBA00023121"/>
    </source>
</evidence>
<keyword evidence="9 14" id="KW-0175">Coiled coil</keyword>
<dbReference type="Gene3D" id="1.20.1270.60">
    <property type="entry name" value="Arfaptin homology (AH) domain/BAR domain"/>
    <property type="match status" value="1"/>
</dbReference>
<name>A0A8C5AQR9_GADMO</name>
<dbReference type="OMA" id="DERRIKC"/>
<dbReference type="GeneTree" id="ENSGT00950000183047"/>
<evidence type="ECO:0000256" key="6">
    <source>
        <dbReference type="ARBA" id="ARBA00022475"/>
    </source>
</evidence>
<dbReference type="PANTHER" id="PTHR15735:SF22">
    <property type="entry name" value="FORMIN-BINDING PROTEIN 1 ISOFORM X1"/>
    <property type="match status" value="1"/>
</dbReference>
<feature type="region of interest" description="Disordered" evidence="15">
    <location>
        <begin position="328"/>
        <end position="369"/>
    </location>
</feature>
<dbReference type="GO" id="GO:0005886">
    <property type="term" value="C:plasma membrane"/>
    <property type="evidence" value="ECO:0007669"/>
    <property type="project" value="UniProtKB-SubCell"/>
</dbReference>
<dbReference type="GO" id="GO:0005856">
    <property type="term" value="C:cytoskeleton"/>
    <property type="evidence" value="ECO:0007669"/>
    <property type="project" value="UniProtKB-SubCell"/>
</dbReference>
<evidence type="ECO:0000256" key="7">
    <source>
        <dbReference type="ARBA" id="ARBA00022490"/>
    </source>
</evidence>
<keyword evidence="12" id="KW-0206">Cytoskeleton</keyword>
<evidence type="ECO:0000256" key="14">
    <source>
        <dbReference type="PROSITE-ProRule" id="PRU01077"/>
    </source>
</evidence>
<reference evidence="19" key="1">
    <citation type="submission" date="2025-08" db="UniProtKB">
        <authorList>
            <consortium name="Ensembl"/>
        </authorList>
    </citation>
    <scope>IDENTIFICATION</scope>
</reference>
<reference evidence="19" key="2">
    <citation type="submission" date="2025-09" db="UniProtKB">
        <authorList>
            <consortium name="Ensembl"/>
        </authorList>
    </citation>
    <scope>IDENTIFICATION</scope>
</reference>